<proteinExistence type="predicted"/>
<dbReference type="KEGG" id="ppru:FDP22_12990"/>
<feature type="region of interest" description="Disordered" evidence="1">
    <location>
        <begin position="1"/>
        <end position="42"/>
    </location>
</feature>
<dbReference type="AlphaFoldDB" id="A0A5B8FIE9"/>
<name>A0A5B8FIE9_9RHOB</name>
<gene>
    <name evidence="2" type="ORF">FDP22_12990</name>
</gene>
<evidence type="ECO:0000313" key="3">
    <source>
        <dbReference type="Proteomes" id="UP000305888"/>
    </source>
</evidence>
<dbReference type="Gene3D" id="3.10.450.160">
    <property type="entry name" value="inner membrane protein cigr"/>
    <property type="match status" value="1"/>
</dbReference>
<dbReference type="EMBL" id="CP040818">
    <property type="protein sequence ID" value="QDL93711.1"/>
    <property type="molecule type" value="Genomic_DNA"/>
</dbReference>
<evidence type="ECO:0000313" key="2">
    <source>
        <dbReference type="EMBL" id="QDL93711.1"/>
    </source>
</evidence>
<evidence type="ECO:0000256" key="1">
    <source>
        <dbReference type="SAM" id="MobiDB-lite"/>
    </source>
</evidence>
<dbReference type="Proteomes" id="UP000305888">
    <property type="component" value="Chromosome"/>
</dbReference>
<keyword evidence="3" id="KW-1185">Reference proteome</keyword>
<protein>
    <submittedName>
        <fullName evidence="2">Excinuclease ABC subunit A</fullName>
    </submittedName>
</protein>
<dbReference type="InterPro" id="IPR024572">
    <property type="entry name" value="RcnB"/>
</dbReference>
<dbReference type="Pfam" id="PF11776">
    <property type="entry name" value="RcnB"/>
    <property type="match status" value="1"/>
</dbReference>
<feature type="compositionally biased region" description="Basic and acidic residues" evidence="1">
    <location>
        <begin position="25"/>
        <end position="40"/>
    </location>
</feature>
<sequence length="101" mass="11264">MALADPHGCPPGLAKKGCMPPGQAKKYDHDGHRGRDDHAPRYRVGYPIPSGVDYVIIRDYDRYGLRPPARGERYVRVDNEILRVADTTYKVLAAVQALNGF</sequence>
<organism evidence="2 3">
    <name type="scientific">Paroceanicella profunda</name>
    <dbReference type="NCBI Taxonomy" id="2579971"/>
    <lineage>
        <taxon>Bacteria</taxon>
        <taxon>Pseudomonadati</taxon>
        <taxon>Pseudomonadota</taxon>
        <taxon>Alphaproteobacteria</taxon>
        <taxon>Rhodobacterales</taxon>
        <taxon>Paracoccaceae</taxon>
        <taxon>Paroceanicella</taxon>
    </lineage>
</organism>
<reference evidence="2 3" key="1">
    <citation type="submission" date="2019-06" db="EMBL/GenBank/DDBJ databases">
        <title>Genome sequence of Rhodobacteraceae bacterium D4M1.</title>
        <authorList>
            <person name="Cao J."/>
        </authorList>
    </citation>
    <scope>NUCLEOTIDE SEQUENCE [LARGE SCALE GENOMIC DNA]</scope>
    <source>
        <strain evidence="2 3">D4M1</strain>
    </source>
</reference>
<accession>A0A5B8FIE9</accession>
<dbReference type="OrthoDB" id="7666115at2"/>